<dbReference type="KEGG" id="pcot:PCOAH_00036470"/>
<protein>
    <submittedName>
        <fullName evidence="5">SICA antigen</fullName>
    </submittedName>
</protein>
<dbReference type="InterPro" id="IPR024285">
    <property type="entry name" value="SICA_extracell_b"/>
</dbReference>
<accession>A0A1B1E2C5</accession>
<keyword evidence="6" id="KW-1185">Reference proteome</keyword>
<keyword evidence="2" id="KW-0472">Membrane</keyword>
<dbReference type="Pfam" id="PF12879">
    <property type="entry name" value="SICA_C"/>
    <property type="match status" value="1"/>
</dbReference>
<name>A0A1B1E2C5_9APIC</name>
<feature type="compositionally biased region" description="Pro residues" evidence="1">
    <location>
        <begin position="431"/>
        <end position="442"/>
    </location>
</feature>
<dbReference type="EMBL" id="CP016249">
    <property type="protein sequence ID" value="ANQ09184.1"/>
    <property type="molecule type" value="Genomic_DNA"/>
</dbReference>
<proteinExistence type="predicted"/>
<sequence>MDKTDPAHRTAFWGDIENVVKKLAEALNKKDETKDDLSEKITDKCDSLSDSEKATCKNIAKWLRGIYGINLERGENQHHPTENQKFEQTIGCLILNLYAQEIKTKCPLMGETVKQAFTINEGLYKTECKSGGNNNCVKCEWDECANYTFEKGVDLRKKVKELLEANKDIKRTMSTISDTCKQSISITGWFTLFSKDTIEYDKKNYSELNFLLPLCEDVQSTLGPGMDKYKDFCKIMIRNIILTTAVQKQYEDKDQNVQQENRTPCTKIVKGIPVCDLLKVWMYYMPFFCAPKDVIERAISAVQQVRKGFSQDRKYEKCAYDAALNLPYTGQTNNTDDPYYPFSTNILYSNIMKEVTDKKWCADKDEFQKRKKMPEDPDPARAERGEKVQIRSGDNDLGDVSKIIEKVNERVEEEVKEKKKKPDTESASTQPQPPPQPPPPKPSQSDETKSSAAESPAENVIPAEEAQEGEKKSEQEEPDAQGTQSDSEEKVTHKDEPATSEDSNEDASSSSTSSSSSSSTPGAASLGAEGTPSPAKLTAKKGIDPFLPYFPLAPAVLGISVMSYLLWKYFGMLRNTRKRYRRSYQVRGPSLEQQIVDHVNQPGPREYYIVKERKPRSTPKTRRGKQSAGRLRRGVRRRMIIDIHLEVLNECQRGDAHSTKEDYFTILVQEFMGSEFIEHKNVPKERVPCSDSGFREERLYS</sequence>
<evidence type="ECO:0000256" key="2">
    <source>
        <dbReference type="SAM" id="Phobius"/>
    </source>
</evidence>
<evidence type="ECO:0000259" key="4">
    <source>
        <dbReference type="Pfam" id="PF12879"/>
    </source>
</evidence>
<dbReference type="InterPro" id="IPR024288">
    <property type="entry name" value="SICA_C"/>
</dbReference>
<feature type="compositionally biased region" description="Basic and acidic residues" evidence="1">
    <location>
        <begin position="368"/>
        <end position="389"/>
    </location>
</feature>
<evidence type="ECO:0000313" key="5">
    <source>
        <dbReference type="EMBL" id="ANQ09184.1"/>
    </source>
</evidence>
<dbReference type="AlphaFoldDB" id="A0A1B1E2C5"/>
<dbReference type="OrthoDB" id="376328at2759"/>
<dbReference type="Pfam" id="PF12878">
    <property type="entry name" value="SICA_beta"/>
    <property type="match status" value="1"/>
</dbReference>
<keyword evidence="2" id="KW-0812">Transmembrane</keyword>
<keyword evidence="2" id="KW-1133">Transmembrane helix</keyword>
<dbReference type="GeneID" id="30910378"/>
<dbReference type="Proteomes" id="UP000092716">
    <property type="component" value="Chromosome 11"/>
</dbReference>
<feature type="compositionally biased region" description="Basic and acidic residues" evidence="1">
    <location>
        <begin position="487"/>
        <end position="497"/>
    </location>
</feature>
<feature type="compositionally biased region" description="Basic and acidic residues" evidence="1">
    <location>
        <begin position="402"/>
        <end position="424"/>
    </location>
</feature>
<dbReference type="VEuPathDB" id="PlasmoDB:PCOAH_00036470"/>
<feature type="region of interest" description="Disordered" evidence="1">
    <location>
        <begin position="368"/>
        <end position="536"/>
    </location>
</feature>
<feature type="domain" description="Schizont-infected cell agglutination C-terminal" evidence="4">
    <location>
        <begin position="568"/>
        <end position="687"/>
    </location>
</feature>
<reference evidence="6" key="1">
    <citation type="submission" date="2016-06" db="EMBL/GenBank/DDBJ databases">
        <title>First high quality genome sequence of Plasmodium coatneyi using continuous long reads from single molecule, real-time sequencing.</title>
        <authorList>
            <person name="Chien J.-T."/>
            <person name="Pakala S.B."/>
            <person name="Geraldo J.A."/>
            <person name="Lapp S.A."/>
            <person name="Barnwell J.W."/>
            <person name="Kissinger J.C."/>
            <person name="Galinski M.R."/>
            <person name="Humphrey J.C."/>
        </authorList>
    </citation>
    <scope>NUCLEOTIDE SEQUENCE [LARGE SCALE GENOMIC DNA]</scope>
    <source>
        <strain evidence="6">Hackeri</strain>
    </source>
</reference>
<gene>
    <name evidence="5" type="ORF">PCOAH_00036470</name>
</gene>
<evidence type="ECO:0000259" key="3">
    <source>
        <dbReference type="Pfam" id="PF12878"/>
    </source>
</evidence>
<feature type="domain" description="Schizont-infected cell agglutination extracellular beta" evidence="3">
    <location>
        <begin position="8"/>
        <end position="143"/>
    </location>
</feature>
<dbReference type="RefSeq" id="XP_019915879.1">
    <property type="nucleotide sequence ID" value="XM_020060438.1"/>
</dbReference>
<evidence type="ECO:0000256" key="1">
    <source>
        <dbReference type="SAM" id="MobiDB-lite"/>
    </source>
</evidence>
<feature type="transmembrane region" description="Helical" evidence="2">
    <location>
        <begin position="546"/>
        <end position="567"/>
    </location>
</feature>
<feature type="compositionally biased region" description="Low complexity" evidence="1">
    <location>
        <begin position="506"/>
        <end position="519"/>
    </location>
</feature>
<organism evidence="5 6">
    <name type="scientific">Plasmodium coatneyi</name>
    <dbReference type="NCBI Taxonomy" id="208452"/>
    <lineage>
        <taxon>Eukaryota</taxon>
        <taxon>Sar</taxon>
        <taxon>Alveolata</taxon>
        <taxon>Apicomplexa</taxon>
        <taxon>Aconoidasida</taxon>
        <taxon>Haemosporida</taxon>
        <taxon>Plasmodiidae</taxon>
        <taxon>Plasmodium</taxon>
    </lineage>
</organism>
<evidence type="ECO:0000313" key="6">
    <source>
        <dbReference type="Proteomes" id="UP000092716"/>
    </source>
</evidence>